<sequence length="68" mass="6947">MSADGATPFELGAAAGADRASFAGDCPFDAARLDDRREWMRGFGLARAALPPGGGAYDASPIPPLHEG</sequence>
<keyword evidence="2" id="KW-1185">Reference proteome</keyword>
<organism evidence="1 2">
    <name type="scientific">Sphingomonas lenta</name>
    <dbReference type="NCBI Taxonomy" id="1141887"/>
    <lineage>
        <taxon>Bacteria</taxon>
        <taxon>Pseudomonadati</taxon>
        <taxon>Pseudomonadota</taxon>
        <taxon>Alphaproteobacteria</taxon>
        <taxon>Sphingomonadales</taxon>
        <taxon>Sphingomonadaceae</taxon>
        <taxon>Sphingomonas</taxon>
    </lineage>
</organism>
<reference evidence="2" key="1">
    <citation type="submission" date="2017-09" db="EMBL/GenBank/DDBJ databases">
        <authorList>
            <person name="Feng G."/>
            <person name="Zhu H."/>
        </authorList>
    </citation>
    <scope>NUCLEOTIDE SEQUENCE [LARGE SCALE GENOMIC DNA]</scope>
    <source>
        <strain evidence="2">1PNM-20</strain>
    </source>
</reference>
<dbReference type="AlphaFoldDB" id="A0A2A2SJ09"/>
<name>A0A2A2SJ09_9SPHN</name>
<dbReference type="Proteomes" id="UP000218151">
    <property type="component" value="Unassembled WGS sequence"/>
</dbReference>
<evidence type="ECO:0000313" key="1">
    <source>
        <dbReference type="EMBL" id="PAX09274.1"/>
    </source>
</evidence>
<comment type="caution">
    <text evidence="1">The sequence shown here is derived from an EMBL/GenBank/DDBJ whole genome shotgun (WGS) entry which is preliminary data.</text>
</comment>
<dbReference type="EMBL" id="NSLI01000001">
    <property type="protein sequence ID" value="PAX09274.1"/>
    <property type="molecule type" value="Genomic_DNA"/>
</dbReference>
<dbReference type="RefSeq" id="WP_095996380.1">
    <property type="nucleotide sequence ID" value="NZ_NSLI01000001.1"/>
</dbReference>
<proteinExistence type="predicted"/>
<protein>
    <submittedName>
        <fullName evidence="1">Uncharacterized protein</fullName>
    </submittedName>
</protein>
<evidence type="ECO:0000313" key="2">
    <source>
        <dbReference type="Proteomes" id="UP000218151"/>
    </source>
</evidence>
<accession>A0A2A2SJ09</accession>
<gene>
    <name evidence="1" type="ORF">CKY28_00475</name>
</gene>